<sequence length="258" mass="28472">MVPATKVGPWGPPDLYLMVPATKVGPWVSMHGTMEGGTWPEQIVDLSICCSEHDVSRRFSEHGGTLLMSWRSWPEPINGPLGAKPCLGGCRVDELWSWTSWTSFFREVICIGILPLFLGSWETHSCPSWYLIKGRFPFILRQDKSFGLEAGGRTQARRQGPGTWRTSARSMGHQTPLSIVLRCTCGRYERIHSLIGDISPGEWAIILDPMQRRVDRRFDGEAGSVCIKGDASAHTPDVYAASVAILGLSSGRTSVCIP</sequence>
<evidence type="ECO:0000313" key="1">
    <source>
        <dbReference type="EMBL" id="KAF3595284.1"/>
    </source>
</evidence>
<gene>
    <name evidence="1" type="ORF">DY000_02021246</name>
</gene>
<dbReference type="Proteomes" id="UP000266723">
    <property type="component" value="Unassembled WGS sequence"/>
</dbReference>
<proteinExistence type="predicted"/>
<name>A0ABQ7EGD0_BRACR</name>
<keyword evidence="2" id="KW-1185">Reference proteome</keyword>
<accession>A0ABQ7EGD0</accession>
<protein>
    <submittedName>
        <fullName evidence="1">Uncharacterized protein</fullName>
    </submittedName>
</protein>
<evidence type="ECO:0000313" key="2">
    <source>
        <dbReference type="Proteomes" id="UP000266723"/>
    </source>
</evidence>
<organism evidence="1 2">
    <name type="scientific">Brassica cretica</name>
    <name type="common">Mustard</name>
    <dbReference type="NCBI Taxonomy" id="69181"/>
    <lineage>
        <taxon>Eukaryota</taxon>
        <taxon>Viridiplantae</taxon>
        <taxon>Streptophyta</taxon>
        <taxon>Embryophyta</taxon>
        <taxon>Tracheophyta</taxon>
        <taxon>Spermatophyta</taxon>
        <taxon>Magnoliopsida</taxon>
        <taxon>eudicotyledons</taxon>
        <taxon>Gunneridae</taxon>
        <taxon>Pentapetalae</taxon>
        <taxon>rosids</taxon>
        <taxon>malvids</taxon>
        <taxon>Brassicales</taxon>
        <taxon>Brassicaceae</taxon>
        <taxon>Brassiceae</taxon>
        <taxon>Brassica</taxon>
    </lineage>
</organism>
<dbReference type="EMBL" id="QGKV02000299">
    <property type="protein sequence ID" value="KAF3595284.1"/>
    <property type="molecule type" value="Genomic_DNA"/>
</dbReference>
<reference evidence="1 2" key="1">
    <citation type="journal article" date="2020" name="BMC Genomics">
        <title>Intraspecific diversification of the crop wild relative Brassica cretica Lam. using demographic model selection.</title>
        <authorList>
            <person name="Kioukis A."/>
            <person name="Michalopoulou V.A."/>
            <person name="Briers L."/>
            <person name="Pirintsos S."/>
            <person name="Studholme D.J."/>
            <person name="Pavlidis P."/>
            <person name="Sarris P.F."/>
        </authorList>
    </citation>
    <scope>NUCLEOTIDE SEQUENCE [LARGE SCALE GENOMIC DNA]</scope>
    <source>
        <strain evidence="2">cv. PFS-1207/04</strain>
    </source>
</reference>
<comment type="caution">
    <text evidence="1">The sequence shown here is derived from an EMBL/GenBank/DDBJ whole genome shotgun (WGS) entry which is preliminary data.</text>
</comment>